<dbReference type="Proteomes" id="UP000324639">
    <property type="component" value="Chromosome Bgt_-05"/>
</dbReference>
<name>A0A9X9QCM6_BLUGR</name>
<keyword evidence="2" id="KW-1185">Reference proteome</keyword>
<dbReference type="AlphaFoldDB" id="A0A9X9QCM6"/>
<organism evidence="1 2">
    <name type="scientific">Blumeria graminis f. sp. tritici</name>
    <dbReference type="NCBI Taxonomy" id="62690"/>
    <lineage>
        <taxon>Eukaryota</taxon>
        <taxon>Fungi</taxon>
        <taxon>Dikarya</taxon>
        <taxon>Ascomycota</taxon>
        <taxon>Pezizomycotina</taxon>
        <taxon>Leotiomycetes</taxon>
        <taxon>Erysiphales</taxon>
        <taxon>Erysiphaceae</taxon>
        <taxon>Blumeria</taxon>
    </lineage>
</organism>
<protein>
    <submittedName>
        <fullName evidence="1">Bgt-51465</fullName>
    </submittedName>
</protein>
<proteinExistence type="predicted"/>
<evidence type="ECO:0000313" key="2">
    <source>
        <dbReference type="Proteomes" id="UP000324639"/>
    </source>
</evidence>
<reference evidence="1 2" key="1">
    <citation type="submission" date="2018-08" db="EMBL/GenBank/DDBJ databases">
        <authorList>
            <person name="Muller C M."/>
        </authorList>
    </citation>
    <scope>NUCLEOTIDE SEQUENCE [LARGE SCALE GENOMIC DNA]</scope>
</reference>
<sequence length="325" mass="36675">MNCLLAILFFTGQDTPQSHRLALVSNSPIPVNEIYTLHHNEAFPDPRKGSDVYKTHVDVEEPGTYVTVYCSRSWQSDEIRLRLWDARDKLSNYGRGDPITRTEIEVNCLSLIRSMTSKPQISAVHSKDLIETGKCTQKALGNLALECKFKSQGRYLSNVDRYKNFRPTVIFDTPIEMSSLAGDGKFIHVAIIGILKYALAWCNGNIHLFRKSLSLDIWLPETSIIYAPKNGERITDFLLKTNPQIKTAWSQSTPSLGYIRSTQSQKLREDKGSFPILGTKIRGGQIKVDKLASRDATGFLAGEICRYLGDINDQSHDVLYKNDQE</sequence>
<dbReference type="EMBL" id="LR026988">
    <property type="protein sequence ID" value="VDB86379.1"/>
    <property type="molecule type" value="Genomic_DNA"/>
</dbReference>
<gene>
    <name evidence="1" type="ORF">BGT96224V316_LOCUS3941</name>
</gene>
<accession>A0A9X9QCM6</accession>
<evidence type="ECO:0000313" key="1">
    <source>
        <dbReference type="EMBL" id="VDB86379.1"/>
    </source>
</evidence>